<protein>
    <submittedName>
        <fullName evidence="4">Response regulator transcription factor</fullName>
    </submittedName>
</protein>
<keyword evidence="1" id="KW-0597">Phosphoprotein</keyword>
<dbReference type="EMBL" id="JADQDM010000002">
    <property type="protein sequence ID" value="MBF9220433.1"/>
    <property type="molecule type" value="Genomic_DNA"/>
</dbReference>
<dbReference type="Proteomes" id="UP000618931">
    <property type="component" value="Unassembled WGS sequence"/>
</dbReference>
<dbReference type="PROSITE" id="PS50110">
    <property type="entry name" value="RESPONSE_REGULATORY"/>
    <property type="match status" value="1"/>
</dbReference>
<feature type="domain" description="Response regulatory" evidence="2">
    <location>
        <begin position="5"/>
        <end position="116"/>
    </location>
</feature>
<keyword evidence="5" id="KW-1185">Reference proteome</keyword>
<proteinExistence type="predicted"/>
<comment type="caution">
    <text evidence="4">The sequence shown here is derived from an EMBL/GenBank/DDBJ whole genome shotgun (WGS) entry which is preliminary data.</text>
</comment>
<dbReference type="Pfam" id="PF04397">
    <property type="entry name" value="LytTR"/>
    <property type="match status" value="1"/>
</dbReference>
<dbReference type="PROSITE" id="PS50930">
    <property type="entry name" value="HTH_LYTTR"/>
    <property type="match status" value="1"/>
</dbReference>
<evidence type="ECO:0000313" key="4">
    <source>
        <dbReference type="EMBL" id="MBF9220433.1"/>
    </source>
</evidence>
<dbReference type="InterPro" id="IPR007492">
    <property type="entry name" value="LytTR_DNA-bd_dom"/>
</dbReference>
<evidence type="ECO:0000259" key="2">
    <source>
        <dbReference type="PROSITE" id="PS50110"/>
    </source>
</evidence>
<dbReference type="SMART" id="SM00850">
    <property type="entry name" value="LytTR"/>
    <property type="match status" value="1"/>
</dbReference>
<accession>A0ABS0I0F9</accession>
<reference evidence="4 5" key="1">
    <citation type="submission" date="2020-11" db="EMBL/GenBank/DDBJ databases">
        <authorList>
            <person name="Kim M.K."/>
        </authorList>
    </citation>
    <scope>NUCLEOTIDE SEQUENCE [LARGE SCALE GENOMIC DNA]</scope>
    <source>
        <strain evidence="4 5">BT662</strain>
    </source>
</reference>
<dbReference type="Gene3D" id="3.40.50.2300">
    <property type="match status" value="1"/>
</dbReference>
<evidence type="ECO:0000259" key="3">
    <source>
        <dbReference type="PROSITE" id="PS50930"/>
    </source>
</evidence>
<dbReference type="PANTHER" id="PTHR37299:SF1">
    <property type="entry name" value="STAGE 0 SPORULATION PROTEIN A HOMOLOG"/>
    <property type="match status" value="1"/>
</dbReference>
<feature type="domain" description="HTH LytTR-type" evidence="3">
    <location>
        <begin position="143"/>
        <end position="241"/>
    </location>
</feature>
<dbReference type="InterPro" id="IPR046947">
    <property type="entry name" value="LytR-like"/>
</dbReference>
<dbReference type="InterPro" id="IPR011006">
    <property type="entry name" value="CheY-like_superfamily"/>
</dbReference>
<dbReference type="SUPFAM" id="SSF52172">
    <property type="entry name" value="CheY-like"/>
    <property type="match status" value="1"/>
</dbReference>
<evidence type="ECO:0000256" key="1">
    <source>
        <dbReference type="PROSITE-ProRule" id="PRU00169"/>
    </source>
</evidence>
<dbReference type="PANTHER" id="PTHR37299">
    <property type="entry name" value="TRANSCRIPTIONAL REGULATOR-RELATED"/>
    <property type="match status" value="1"/>
</dbReference>
<organism evidence="4 5">
    <name type="scientific">Hymenobacter ruricola</name>
    <dbReference type="NCBI Taxonomy" id="2791023"/>
    <lineage>
        <taxon>Bacteria</taxon>
        <taxon>Pseudomonadati</taxon>
        <taxon>Bacteroidota</taxon>
        <taxon>Cytophagia</taxon>
        <taxon>Cytophagales</taxon>
        <taxon>Hymenobacteraceae</taxon>
        <taxon>Hymenobacter</taxon>
    </lineage>
</organism>
<evidence type="ECO:0000313" key="5">
    <source>
        <dbReference type="Proteomes" id="UP000618931"/>
    </source>
</evidence>
<gene>
    <name evidence="4" type="ORF">I2H31_04900</name>
</gene>
<dbReference type="RefSeq" id="WP_196291889.1">
    <property type="nucleotide sequence ID" value="NZ_JADQDM010000002.1"/>
</dbReference>
<dbReference type="SMART" id="SM00448">
    <property type="entry name" value="REC"/>
    <property type="match status" value="1"/>
</dbReference>
<dbReference type="InterPro" id="IPR001789">
    <property type="entry name" value="Sig_transdc_resp-reg_receiver"/>
</dbReference>
<feature type="modified residue" description="4-aspartylphosphate" evidence="1">
    <location>
        <position position="56"/>
    </location>
</feature>
<dbReference type="Gene3D" id="2.40.50.1020">
    <property type="entry name" value="LytTr DNA-binding domain"/>
    <property type="match status" value="1"/>
</dbReference>
<dbReference type="Pfam" id="PF00072">
    <property type="entry name" value="Response_reg"/>
    <property type="match status" value="1"/>
</dbReference>
<sequence length="244" mass="27558">MNQLSCLLVEDEPLARQLLTDYVQQVPYLRLVGTCATPTAALAALHQQPVDVMFLDVQMPEMTGLALLRLLPRKPLVVLTTAYSEYALESYELDVVDYLLKPITPDRFLRAVHKVYARWEPAVSVGVPAQPAPPAQPAGPAYLFVKDGAQLLKVWWADVLYVEGLRDYVTIHTRQRKIVSLQQLKALTQQLPADRFVRIHHSCIVALDAIDVVHKDKVQIGERYLPVSATYAKAFREAVERHRI</sequence>
<name>A0ABS0I0F9_9BACT</name>